<reference evidence="2 3" key="1">
    <citation type="submission" date="2020-01" db="EMBL/GenBank/DDBJ databases">
        <title>Insect and environment-associated Actinomycetes.</title>
        <authorList>
            <person name="Currrie C."/>
            <person name="Chevrette M."/>
            <person name="Carlson C."/>
            <person name="Stubbendieck R."/>
            <person name="Wendt-Pienkowski E."/>
        </authorList>
    </citation>
    <scope>NUCLEOTIDE SEQUENCE [LARGE SCALE GENOMIC DNA]</scope>
    <source>
        <strain evidence="2 3">SID8386</strain>
    </source>
</reference>
<comment type="caution">
    <text evidence="2">The sequence shown here is derived from an EMBL/GenBank/DDBJ whole genome shotgun (WGS) entry which is preliminary data.</text>
</comment>
<evidence type="ECO:0000313" key="3">
    <source>
        <dbReference type="Proteomes" id="UP000470404"/>
    </source>
</evidence>
<proteinExistence type="predicted"/>
<name>A0ABX0C299_9PSEU</name>
<dbReference type="CDD" id="cd07043">
    <property type="entry name" value="STAS_anti-anti-sigma_factors"/>
    <property type="match status" value="1"/>
</dbReference>
<dbReference type="Gene3D" id="3.30.750.24">
    <property type="entry name" value="STAS domain"/>
    <property type="match status" value="1"/>
</dbReference>
<feature type="domain" description="STAS" evidence="1">
    <location>
        <begin position="1"/>
        <end position="101"/>
    </location>
</feature>
<dbReference type="EMBL" id="JAAGNC010000137">
    <property type="protein sequence ID" value="NEC59171.1"/>
    <property type="molecule type" value="Genomic_DNA"/>
</dbReference>
<evidence type="ECO:0000259" key="1">
    <source>
        <dbReference type="PROSITE" id="PS50801"/>
    </source>
</evidence>
<organism evidence="2 3">
    <name type="scientific">Amycolatopsis rubida</name>
    <dbReference type="NCBI Taxonomy" id="112413"/>
    <lineage>
        <taxon>Bacteria</taxon>
        <taxon>Bacillati</taxon>
        <taxon>Actinomycetota</taxon>
        <taxon>Actinomycetes</taxon>
        <taxon>Pseudonocardiales</taxon>
        <taxon>Pseudonocardiaceae</taxon>
        <taxon>Amycolatopsis</taxon>
    </lineage>
</organism>
<dbReference type="Pfam" id="PF01740">
    <property type="entry name" value="STAS"/>
    <property type="match status" value="1"/>
</dbReference>
<accession>A0ABX0C299</accession>
<gene>
    <name evidence="2" type="ORF">G3I59_27160</name>
</gene>
<dbReference type="InterPro" id="IPR036513">
    <property type="entry name" value="STAS_dom_sf"/>
</dbReference>
<dbReference type="InterPro" id="IPR002645">
    <property type="entry name" value="STAS_dom"/>
</dbReference>
<sequence length="108" mass="11595">MVTAVGSLDATVTTHFRDVLLTEIGLRPQAVIADLSRVDFCSAQSLRVLLEASAEAHAAGVPCAVVSDQRALQRPVTVLGVDHVLQLHRDLRAAQSWLTALRLVEESA</sequence>
<keyword evidence="3" id="KW-1185">Reference proteome</keyword>
<dbReference type="PROSITE" id="PS50801">
    <property type="entry name" value="STAS"/>
    <property type="match status" value="1"/>
</dbReference>
<dbReference type="SUPFAM" id="SSF52091">
    <property type="entry name" value="SpoIIaa-like"/>
    <property type="match status" value="1"/>
</dbReference>
<protein>
    <submittedName>
        <fullName evidence="2">STAS domain-containing protein</fullName>
    </submittedName>
</protein>
<evidence type="ECO:0000313" key="2">
    <source>
        <dbReference type="EMBL" id="NEC59171.1"/>
    </source>
</evidence>
<dbReference type="Proteomes" id="UP000470404">
    <property type="component" value="Unassembled WGS sequence"/>
</dbReference>